<accession>A0AAU8CTQ9</accession>
<dbReference type="EMBL" id="CP159253">
    <property type="protein sequence ID" value="XCG49545.1"/>
    <property type="molecule type" value="Genomic_DNA"/>
</dbReference>
<dbReference type="RefSeq" id="WP_353642923.1">
    <property type="nucleotide sequence ID" value="NZ_CP159253.1"/>
</dbReference>
<protein>
    <submittedName>
        <fullName evidence="2">Nitrile hydratase accessory protein</fullName>
    </submittedName>
</protein>
<dbReference type="InterPro" id="IPR008990">
    <property type="entry name" value="Elect_transpt_acc-like_dom_sf"/>
</dbReference>
<dbReference type="InterPro" id="IPR049054">
    <property type="entry name" value="CN_hydtase_beta-like_N"/>
</dbReference>
<dbReference type="Gene3D" id="1.10.472.20">
    <property type="entry name" value="Nitrile hydratase, beta subunit"/>
    <property type="match status" value="1"/>
</dbReference>
<evidence type="ECO:0000259" key="1">
    <source>
        <dbReference type="Pfam" id="PF21006"/>
    </source>
</evidence>
<feature type="domain" description="Nitrile hydratase beta subunit-like N-terminal" evidence="1">
    <location>
        <begin position="27"/>
        <end position="104"/>
    </location>
</feature>
<dbReference type="InterPro" id="IPR042262">
    <property type="entry name" value="CN_hydtase_beta_C"/>
</dbReference>
<dbReference type="AlphaFoldDB" id="A0AAU8CTQ9"/>
<dbReference type="InterPro" id="IPR023808">
    <property type="entry name" value="Nitrile_Hydratase_acc_put"/>
</dbReference>
<name>A0AAU8CTQ9_9HYPH</name>
<sequence>MLTQFEHFAVTEMMGSADSPPRANGTLCFGSEWERTSFGLALALAKEGYFEWDDFRDELISSIKRWEEFHPLDRSSWNYYEQFLTALERAVVKTNLLTTQEMREIFHLNNVGLYVDHR</sequence>
<dbReference type="NCBIfam" id="TIGR03889">
    <property type="entry name" value="nitrile_acc"/>
    <property type="match status" value="1"/>
</dbReference>
<dbReference type="Pfam" id="PF21006">
    <property type="entry name" value="NHase_beta_N"/>
    <property type="match status" value="1"/>
</dbReference>
<dbReference type="SUPFAM" id="SSF50090">
    <property type="entry name" value="Electron transport accessory proteins"/>
    <property type="match status" value="1"/>
</dbReference>
<proteinExistence type="predicted"/>
<organism evidence="2">
    <name type="scientific">Mesorhizobium sp. WSM2240</name>
    <dbReference type="NCBI Taxonomy" id="3228851"/>
    <lineage>
        <taxon>Bacteria</taxon>
        <taxon>Pseudomonadati</taxon>
        <taxon>Pseudomonadota</taxon>
        <taxon>Alphaproteobacteria</taxon>
        <taxon>Hyphomicrobiales</taxon>
        <taxon>Phyllobacteriaceae</taxon>
        <taxon>Mesorhizobium</taxon>
    </lineage>
</organism>
<evidence type="ECO:0000313" key="2">
    <source>
        <dbReference type="EMBL" id="XCG49545.1"/>
    </source>
</evidence>
<gene>
    <name evidence="2" type="ORF">ABVK50_02630</name>
</gene>
<reference evidence="2" key="1">
    <citation type="submission" date="2024-06" db="EMBL/GenBank/DDBJ databases">
        <title>Mesorhizobium karijinii sp. nov., a symbiont of the iconic Swainsona formosa from arid Australia.</title>
        <authorList>
            <person name="Hill Y.J."/>
            <person name="Watkin E.L.J."/>
            <person name="O'Hara G.W."/>
            <person name="Terpolilli J."/>
            <person name="Tye M.L."/>
            <person name="Kohlmeier M.G."/>
        </authorList>
    </citation>
    <scope>NUCLEOTIDE SEQUENCE</scope>
    <source>
        <strain evidence="2">WSM2240</strain>
    </source>
</reference>